<accession>A0AAD2GT43</accession>
<name>A0AAD2GT43_9AGAR</name>
<reference evidence="1" key="1">
    <citation type="submission" date="2023-11" db="EMBL/GenBank/DDBJ databases">
        <authorList>
            <person name="De Vega J J."/>
            <person name="De Vega J J."/>
        </authorList>
    </citation>
    <scope>NUCLEOTIDE SEQUENCE</scope>
</reference>
<dbReference type="EMBL" id="CAVNYO010000022">
    <property type="protein sequence ID" value="CAK5262650.1"/>
    <property type="molecule type" value="Genomic_DNA"/>
</dbReference>
<gene>
    <name evidence="1" type="ORF">MYCIT1_LOCUS1539</name>
</gene>
<keyword evidence="2" id="KW-1185">Reference proteome</keyword>
<proteinExistence type="predicted"/>
<evidence type="ECO:0000313" key="2">
    <source>
        <dbReference type="Proteomes" id="UP001295794"/>
    </source>
</evidence>
<organism evidence="1 2">
    <name type="scientific">Mycena citricolor</name>
    <dbReference type="NCBI Taxonomy" id="2018698"/>
    <lineage>
        <taxon>Eukaryota</taxon>
        <taxon>Fungi</taxon>
        <taxon>Dikarya</taxon>
        <taxon>Basidiomycota</taxon>
        <taxon>Agaricomycotina</taxon>
        <taxon>Agaricomycetes</taxon>
        <taxon>Agaricomycetidae</taxon>
        <taxon>Agaricales</taxon>
        <taxon>Marasmiineae</taxon>
        <taxon>Mycenaceae</taxon>
        <taxon>Mycena</taxon>
    </lineage>
</organism>
<comment type="caution">
    <text evidence="1">The sequence shown here is derived from an EMBL/GenBank/DDBJ whole genome shotgun (WGS) entry which is preliminary data.</text>
</comment>
<protein>
    <submittedName>
        <fullName evidence="1">Uncharacterized protein</fullName>
    </submittedName>
</protein>
<dbReference type="Proteomes" id="UP001295794">
    <property type="component" value="Unassembled WGS sequence"/>
</dbReference>
<sequence length="63" mass="7004">MFIQPRDEHNQSLALLPSIQEASVIRFHIDRSQPVQQHVPRNAGFRLKSGSISGSSPPVSIQL</sequence>
<dbReference type="AlphaFoldDB" id="A0AAD2GT43"/>
<evidence type="ECO:0000313" key="1">
    <source>
        <dbReference type="EMBL" id="CAK5262650.1"/>
    </source>
</evidence>